<reference evidence="2 3" key="1">
    <citation type="submission" date="2023-03" db="EMBL/GenBank/DDBJ databases">
        <title>YIM 152171 draft genome.</title>
        <authorList>
            <person name="Yang Z."/>
        </authorList>
    </citation>
    <scope>NUCLEOTIDE SEQUENCE [LARGE SCALE GENOMIC DNA]</scope>
    <source>
        <strain evidence="2 3">YIM 152171</strain>
    </source>
</reference>
<organism evidence="2 3">
    <name type="scientific">Marinimicrococcus flavescens</name>
    <dbReference type="NCBI Taxonomy" id="3031815"/>
    <lineage>
        <taxon>Bacteria</taxon>
        <taxon>Pseudomonadati</taxon>
        <taxon>Pseudomonadota</taxon>
        <taxon>Alphaproteobacteria</taxon>
        <taxon>Geminicoccales</taxon>
        <taxon>Geminicoccaceae</taxon>
        <taxon>Marinimicrococcus</taxon>
    </lineage>
</organism>
<dbReference type="Proteomes" id="UP001301140">
    <property type="component" value="Unassembled WGS sequence"/>
</dbReference>
<keyword evidence="1" id="KW-1133">Transmembrane helix</keyword>
<evidence type="ECO:0000313" key="3">
    <source>
        <dbReference type="Proteomes" id="UP001301140"/>
    </source>
</evidence>
<gene>
    <name evidence="2" type="ORF">PZ740_00515</name>
</gene>
<keyword evidence="1" id="KW-0472">Membrane</keyword>
<dbReference type="EMBL" id="JARGEQ010000001">
    <property type="protein sequence ID" value="MDF1584863.1"/>
    <property type="molecule type" value="Genomic_DNA"/>
</dbReference>
<feature type="transmembrane region" description="Helical" evidence="1">
    <location>
        <begin position="12"/>
        <end position="38"/>
    </location>
</feature>
<keyword evidence="1" id="KW-0812">Transmembrane</keyword>
<evidence type="ECO:0000313" key="2">
    <source>
        <dbReference type="EMBL" id="MDF1584863.1"/>
    </source>
</evidence>
<dbReference type="AlphaFoldDB" id="A0AAP3XPC0"/>
<sequence length="136" mass="13982">MTGVNPAENRGLALHAHVAAAFLAAGATVFALTLLLMVQAARDPGWRGPVTALFPPSWTQERMLLAVARADAVAMRGSWLPGGLQVVAEAPGLAVRLEAVGAVLVLPEAHGVFALGGCSGTTVARTVPARDRVLPM</sequence>
<name>A0AAP3XPC0_9PROT</name>
<protein>
    <submittedName>
        <fullName evidence="2">Uncharacterized protein</fullName>
    </submittedName>
</protein>
<keyword evidence="3" id="KW-1185">Reference proteome</keyword>
<dbReference type="RefSeq" id="WP_327787269.1">
    <property type="nucleotide sequence ID" value="NZ_JARGEQ010000001.1"/>
</dbReference>
<accession>A0AAP3XPC0</accession>
<proteinExistence type="predicted"/>
<comment type="caution">
    <text evidence="2">The sequence shown here is derived from an EMBL/GenBank/DDBJ whole genome shotgun (WGS) entry which is preliminary data.</text>
</comment>
<evidence type="ECO:0000256" key="1">
    <source>
        <dbReference type="SAM" id="Phobius"/>
    </source>
</evidence>